<dbReference type="InterPro" id="IPR027381">
    <property type="entry name" value="LytR/CpsA/Psr_C"/>
</dbReference>
<gene>
    <name evidence="6" type="ORF">ACFOLH_05815</name>
</gene>
<dbReference type="PANTHER" id="PTHR33392:SF6">
    <property type="entry name" value="POLYISOPRENYL-TEICHOIC ACID--PEPTIDOGLYCAN TEICHOIC ACID TRANSFERASE TAGU"/>
    <property type="match status" value="1"/>
</dbReference>
<sequence length="680" mass="65776">MAEDEVPGTAGDTGVQRALGERRRRRTAERSGQVDLDATMSHWPVTEPPTTPRPVVRPARPTVEGVATGPVLPTPGAMVVGPLLEARSAAAPRARAAGSRRARRGDVRPDGGGATPVGAAAPGGAGASADGAATADGAAAAGPAAGGAAAADPSDRGAADAAVRGASTGTGASGSDPVEAGATAAPAAGAAPGPATGTSAGAAATDGPADAATPEVVGKAAGFPSPRPAPASRAPRALLAEAQGRGPVGGVLERLARPRGLLLLAVVLVVVLLVVALVAVLGRGEDEQAAAAPADGVAAQQTLALALTEAGGGGLVGAALMAVDDAAVSTLLVPEDLLLTVADAGELSVAEAAVLGAAAVRRGVEDTLGVRVDSALLLRPAQLATLVDGAGGVVVDVTAQVVTEDVVVPVGEDQRLTGAQAVAYAGLAVDGEPGEARLARLGSVVQALLVALPSDPDAAAPVLDEAGLTGDGAAAGSRDDATTGETGAGTGNDAEPRADGLPGLLAEAAARADDGDAEQLVLPTTELAVGDATRRALDTDVAQDELDGRFAGAALPVSEVGEVRVVLRNAVGRAGLGAAARDLLVADGLRYVGGGNVEPFGQQPTSLVLVDSQDADDRAAGEAVADALGLPADALQVGQETLVDTDVVVVLGDDFARSTPSSTTGTTGTTAGTPTTGAAP</sequence>
<feature type="transmembrane region" description="Helical" evidence="3">
    <location>
        <begin position="261"/>
        <end position="281"/>
    </location>
</feature>
<dbReference type="Pfam" id="PF03816">
    <property type="entry name" value="LytR_cpsA_psr"/>
    <property type="match status" value="1"/>
</dbReference>
<feature type="compositionally biased region" description="Low complexity" evidence="2">
    <location>
        <begin position="658"/>
        <end position="680"/>
    </location>
</feature>
<dbReference type="InterPro" id="IPR004474">
    <property type="entry name" value="LytR_CpsA_psr"/>
</dbReference>
<dbReference type="Gene3D" id="3.40.630.190">
    <property type="entry name" value="LCP protein"/>
    <property type="match status" value="1"/>
</dbReference>
<dbReference type="Gene3D" id="3.30.70.2390">
    <property type="match status" value="1"/>
</dbReference>
<dbReference type="Pfam" id="PF13399">
    <property type="entry name" value="LytR_C"/>
    <property type="match status" value="1"/>
</dbReference>
<proteinExistence type="inferred from homology"/>
<evidence type="ECO:0000256" key="2">
    <source>
        <dbReference type="SAM" id="MobiDB-lite"/>
    </source>
</evidence>
<keyword evidence="3" id="KW-0812">Transmembrane</keyword>
<evidence type="ECO:0000259" key="5">
    <source>
        <dbReference type="Pfam" id="PF13399"/>
    </source>
</evidence>
<dbReference type="Proteomes" id="UP001595685">
    <property type="component" value="Unassembled WGS sequence"/>
</dbReference>
<feature type="compositionally biased region" description="Gly residues" evidence="2">
    <location>
        <begin position="110"/>
        <end position="126"/>
    </location>
</feature>
<feature type="region of interest" description="Disordered" evidence="2">
    <location>
        <begin position="91"/>
        <end position="212"/>
    </location>
</feature>
<evidence type="ECO:0000256" key="1">
    <source>
        <dbReference type="ARBA" id="ARBA00006068"/>
    </source>
</evidence>
<name>A0ABV7WH54_9MICO</name>
<organism evidence="6 7">
    <name type="scientific">Aquipuribacter hungaricus</name>
    <dbReference type="NCBI Taxonomy" id="545624"/>
    <lineage>
        <taxon>Bacteria</taxon>
        <taxon>Bacillati</taxon>
        <taxon>Actinomycetota</taxon>
        <taxon>Actinomycetes</taxon>
        <taxon>Micrococcales</taxon>
        <taxon>Intrasporangiaceae</taxon>
        <taxon>Aquipuribacter</taxon>
    </lineage>
</organism>
<protein>
    <submittedName>
        <fullName evidence="6">LytR C-terminal domain-containing protein</fullName>
    </submittedName>
</protein>
<evidence type="ECO:0000259" key="4">
    <source>
        <dbReference type="Pfam" id="PF03816"/>
    </source>
</evidence>
<keyword evidence="7" id="KW-1185">Reference proteome</keyword>
<comment type="similarity">
    <text evidence="1">Belongs to the LytR/CpsA/Psr (LCP) family.</text>
</comment>
<feature type="region of interest" description="Disordered" evidence="2">
    <location>
        <begin position="656"/>
        <end position="680"/>
    </location>
</feature>
<dbReference type="PANTHER" id="PTHR33392">
    <property type="entry name" value="POLYISOPRENYL-TEICHOIC ACID--PEPTIDOGLYCAN TEICHOIC ACID TRANSFERASE TAGU"/>
    <property type="match status" value="1"/>
</dbReference>
<keyword evidence="3" id="KW-1133">Transmembrane helix</keyword>
<reference evidence="7" key="1">
    <citation type="journal article" date="2019" name="Int. J. Syst. Evol. Microbiol.">
        <title>The Global Catalogue of Microorganisms (GCM) 10K type strain sequencing project: providing services to taxonomists for standard genome sequencing and annotation.</title>
        <authorList>
            <consortium name="The Broad Institute Genomics Platform"/>
            <consortium name="The Broad Institute Genome Sequencing Center for Infectious Disease"/>
            <person name="Wu L."/>
            <person name="Ma J."/>
        </authorList>
    </citation>
    <scope>NUCLEOTIDE SEQUENCE [LARGE SCALE GENOMIC DNA]</scope>
    <source>
        <strain evidence="7">NCAIM B.02333</strain>
    </source>
</reference>
<feature type="domain" description="LytR/CpsA/Psr regulator C-terminal" evidence="5">
    <location>
        <begin position="562"/>
        <end position="655"/>
    </location>
</feature>
<feature type="domain" description="Cell envelope-related transcriptional attenuator" evidence="4">
    <location>
        <begin position="328"/>
        <end position="426"/>
    </location>
</feature>
<feature type="region of interest" description="Disordered" evidence="2">
    <location>
        <begin position="1"/>
        <end position="58"/>
    </location>
</feature>
<feature type="compositionally biased region" description="Low complexity" evidence="2">
    <location>
        <begin position="159"/>
        <end position="212"/>
    </location>
</feature>
<feature type="compositionally biased region" description="Low complexity" evidence="2">
    <location>
        <begin position="127"/>
        <end position="152"/>
    </location>
</feature>
<comment type="caution">
    <text evidence="6">The sequence shown here is derived from an EMBL/GenBank/DDBJ whole genome shotgun (WGS) entry which is preliminary data.</text>
</comment>
<evidence type="ECO:0000256" key="3">
    <source>
        <dbReference type="SAM" id="Phobius"/>
    </source>
</evidence>
<dbReference type="InterPro" id="IPR050922">
    <property type="entry name" value="LytR/CpsA/Psr_CW_biosynth"/>
</dbReference>
<dbReference type="EMBL" id="JBHRWW010000003">
    <property type="protein sequence ID" value="MFC3687856.1"/>
    <property type="molecule type" value="Genomic_DNA"/>
</dbReference>
<evidence type="ECO:0000313" key="6">
    <source>
        <dbReference type="EMBL" id="MFC3687856.1"/>
    </source>
</evidence>
<feature type="region of interest" description="Disordered" evidence="2">
    <location>
        <begin position="470"/>
        <end position="500"/>
    </location>
</feature>
<keyword evidence="3" id="KW-0472">Membrane</keyword>
<evidence type="ECO:0000313" key="7">
    <source>
        <dbReference type="Proteomes" id="UP001595685"/>
    </source>
</evidence>
<accession>A0ABV7WH54</accession>
<dbReference type="RefSeq" id="WP_376983840.1">
    <property type="nucleotide sequence ID" value="NZ_JBHRWW010000003.1"/>
</dbReference>